<proteinExistence type="inferred from homology"/>
<evidence type="ECO:0000313" key="7">
    <source>
        <dbReference type="RefSeq" id="XP_030979088.1"/>
    </source>
</evidence>
<organism evidence="6 7">
    <name type="scientific">Pyricularia grisea</name>
    <name type="common">Crabgrass-specific blast fungus</name>
    <name type="synonym">Magnaporthe grisea</name>
    <dbReference type="NCBI Taxonomy" id="148305"/>
    <lineage>
        <taxon>Eukaryota</taxon>
        <taxon>Fungi</taxon>
        <taxon>Dikarya</taxon>
        <taxon>Ascomycota</taxon>
        <taxon>Pezizomycotina</taxon>
        <taxon>Sordariomycetes</taxon>
        <taxon>Sordariomycetidae</taxon>
        <taxon>Magnaporthales</taxon>
        <taxon>Pyriculariaceae</taxon>
        <taxon>Pyricularia</taxon>
    </lineage>
</organism>
<evidence type="ECO:0000256" key="2">
    <source>
        <dbReference type="ARBA" id="ARBA00022801"/>
    </source>
</evidence>
<name>A0A6P8AVY5_PYRGI</name>
<dbReference type="GO" id="GO:0016787">
    <property type="term" value="F:hydrolase activity"/>
    <property type="evidence" value="ECO:0007669"/>
    <property type="project" value="UniProtKB-KW"/>
</dbReference>
<evidence type="ECO:0000256" key="1">
    <source>
        <dbReference type="ARBA" id="ARBA00010088"/>
    </source>
</evidence>
<dbReference type="KEGG" id="pgri:PgNI_08812"/>
<reference evidence="7" key="2">
    <citation type="submission" date="2019-10" db="EMBL/GenBank/DDBJ databases">
        <authorList>
            <consortium name="NCBI Genome Project"/>
        </authorList>
    </citation>
    <scope>NUCLEOTIDE SEQUENCE</scope>
    <source>
        <strain evidence="7">NI907</strain>
    </source>
</reference>
<dbReference type="RefSeq" id="XP_030979088.1">
    <property type="nucleotide sequence ID" value="XM_031128802.1"/>
</dbReference>
<dbReference type="Proteomes" id="UP000515153">
    <property type="component" value="Chromosome V"/>
</dbReference>
<reference evidence="6 7" key="1">
    <citation type="journal article" date="2019" name="Mol. Biol. Evol.">
        <title>Blast fungal genomes show frequent chromosomal changes, gene gains and losses, and effector gene turnover.</title>
        <authorList>
            <person name="Gomez Luciano L.B."/>
            <person name="Jason Tsai I."/>
            <person name="Chuma I."/>
            <person name="Tosa Y."/>
            <person name="Chen Y.H."/>
            <person name="Li J.Y."/>
            <person name="Li M.Y."/>
            <person name="Jade Lu M.Y."/>
            <person name="Nakayashiki H."/>
            <person name="Li W.H."/>
        </authorList>
    </citation>
    <scope>NUCLEOTIDE SEQUENCE [LARGE SCALE GENOMIC DNA]</scope>
    <source>
        <strain evidence="6 7">NI907</strain>
    </source>
</reference>
<evidence type="ECO:0000256" key="3">
    <source>
        <dbReference type="SAM" id="SignalP"/>
    </source>
</evidence>
<sequence length="535" mass="58201">MSSLPPMAGLLGLSVFLSSAFASPTPVIHRRAGAITWRSCSSEFNTTTLGAMCGNLDVPLDYTGKESSEMLQLDLIKIPATKGVPRGSIMFNPGGPGLPGNEWLDSSAALLLAATGGQHDLISFNPRGTGKTLPVICFDEQDPQDALKRLAIEERLSHTGNSSDVAQGRIWATSLQISEACAKKNADNGRFLGTAFVARDIIQIVDALEEDGLLRYWGMSYGTLLGATLIAMFPERIDQIVLDGVVNPYLWWQSYSEDQLDDMDATFGEFLSQCVANADQCPLAGNRRNQTSQDLEVTVRDLLEHLKYNPIVIPDSATLFDYSALKNAIFASMYGPDLWPALGRGLDILLTTPLNTAALAQLVTFWKSIFGDLSPYATLSIRCSDKVQREESLDDMLEKIKPIRESSWLGGDAIDATSMICARWPFEAAERYLGDFNFKTAATPPLVMSKTFDPVTPLVSARNVTAGFDGVLLEIEGGGHASMAQPSTCAFKAVREYFGEGRLPRPGTKCDNDIGYFQSPEAVLEAWAKLLLALE</sequence>
<feature type="chain" id="PRO_5028059590" description="Peptidase S33 tripeptidyl aminopeptidase-like C-terminal domain-containing protein" evidence="3">
    <location>
        <begin position="23"/>
        <end position="535"/>
    </location>
</feature>
<evidence type="ECO:0000259" key="4">
    <source>
        <dbReference type="Pfam" id="PF00561"/>
    </source>
</evidence>
<feature type="signal peptide" evidence="3">
    <location>
        <begin position="1"/>
        <end position="22"/>
    </location>
</feature>
<dbReference type="InterPro" id="IPR000073">
    <property type="entry name" value="AB_hydrolase_1"/>
</dbReference>
<evidence type="ECO:0008006" key="8">
    <source>
        <dbReference type="Google" id="ProtNLM"/>
    </source>
</evidence>
<dbReference type="SUPFAM" id="SSF53474">
    <property type="entry name" value="alpha/beta-Hydrolases"/>
    <property type="match status" value="1"/>
</dbReference>
<dbReference type="Pfam" id="PF00561">
    <property type="entry name" value="Abhydrolase_1"/>
    <property type="match status" value="1"/>
</dbReference>
<dbReference type="AlphaFoldDB" id="A0A6P8AVY5"/>
<feature type="domain" description="Peptidase S33 tripeptidyl aminopeptidase-like C-terminal" evidence="5">
    <location>
        <begin position="414"/>
        <end position="510"/>
    </location>
</feature>
<dbReference type="Gene3D" id="3.40.50.1820">
    <property type="entry name" value="alpha/beta hydrolase"/>
    <property type="match status" value="1"/>
</dbReference>
<dbReference type="Pfam" id="PF08386">
    <property type="entry name" value="Abhydrolase_4"/>
    <property type="match status" value="1"/>
</dbReference>
<dbReference type="PANTHER" id="PTHR43248">
    <property type="entry name" value="2-SUCCINYL-6-HYDROXY-2,4-CYCLOHEXADIENE-1-CARBOXYLATE SYNTHASE"/>
    <property type="match status" value="1"/>
</dbReference>
<dbReference type="InterPro" id="IPR013595">
    <property type="entry name" value="Pept_S33_TAP-like_C"/>
</dbReference>
<reference evidence="7" key="3">
    <citation type="submission" date="2025-08" db="UniProtKB">
        <authorList>
            <consortium name="RefSeq"/>
        </authorList>
    </citation>
    <scope>IDENTIFICATION</scope>
    <source>
        <strain evidence="7">NI907</strain>
    </source>
</reference>
<evidence type="ECO:0000259" key="5">
    <source>
        <dbReference type="Pfam" id="PF08386"/>
    </source>
</evidence>
<dbReference type="InterPro" id="IPR029058">
    <property type="entry name" value="AB_hydrolase_fold"/>
</dbReference>
<keyword evidence="3" id="KW-0732">Signal</keyword>
<gene>
    <name evidence="7" type="ORF">PgNI_08812</name>
</gene>
<dbReference type="InterPro" id="IPR051601">
    <property type="entry name" value="Serine_prot/Carboxylest_S33"/>
</dbReference>
<dbReference type="GeneID" id="41963710"/>
<evidence type="ECO:0000313" key="6">
    <source>
        <dbReference type="Proteomes" id="UP000515153"/>
    </source>
</evidence>
<accession>A0A6P8AVY5</accession>
<comment type="similarity">
    <text evidence="1">Belongs to the peptidase S33 family.</text>
</comment>
<dbReference type="PANTHER" id="PTHR43248:SF25">
    <property type="entry name" value="AB HYDROLASE-1 DOMAIN-CONTAINING PROTEIN-RELATED"/>
    <property type="match status" value="1"/>
</dbReference>
<keyword evidence="6" id="KW-1185">Reference proteome</keyword>
<protein>
    <recommendedName>
        <fullName evidence="8">Peptidase S33 tripeptidyl aminopeptidase-like C-terminal domain-containing protein</fullName>
    </recommendedName>
</protein>
<keyword evidence="2" id="KW-0378">Hydrolase</keyword>
<feature type="domain" description="AB hydrolase-1" evidence="4">
    <location>
        <begin position="89"/>
        <end position="275"/>
    </location>
</feature>